<dbReference type="Proteomes" id="UP001218412">
    <property type="component" value="Chromosome"/>
</dbReference>
<sequence length="145" mass="15831">MARRRQGWPVWAIAVLAVVLIGVALTQTGGPMQGRAERRDEVRIADLNALMAQAGCRAAATGTVTADLRATPACPDAPRATDPFTDRPYRIEVVDAENLRLCAAFETQSWREPHLRRPDVRADGDCLIHRIVAGQGGEEQIGEFD</sequence>
<proteinExistence type="predicted"/>
<evidence type="ECO:0000313" key="2">
    <source>
        <dbReference type="Proteomes" id="UP001218412"/>
    </source>
</evidence>
<protein>
    <submittedName>
        <fullName evidence="1">Uncharacterized protein</fullName>
    </submittedName>
</protein>
<organism evidence="1 2">
    <name type="scientific">Paracoccus stylophorae</name>
    <dbReference type="NCBI Taxonomy" id="659350"/>
    <lineage>
        <taxon>Bacteria</taxon>
        <taxon>Pseudomonadati</taxon>
        <taxon>Pseudomonadota</taxon>
        <taxon>Alphaproteobacteria</taxon>
        <taxon>Rhodobacterales</taxon>
        <taxon>Paracoccaceae</taxon>
        <taxon>Paracoccus</taxon>
    </lineage>
</organism>
<accession>A0ABY7SXH4</accession>
<dbReference type="EMBL" id="CP067134">
    <property type="protein sequence ID" value="WCR11578.1"/>
    <property type="molecule type" value="Genomic_DNA"/>
</dbReference>
<reference evidence="1 2" key="1">
    <citation type="submission" date="2021-01" db="EMBL/GenBank/DDBJ databases">
        <title>Biogeographic distribution of Paracoccus.</title>
        <authorList>
            <person name="Hollensteiner J."/>
            <person name="Leineberger J."/>
            <person name="Brinkhoff T."/>
            <person name="Daniel R."/>
        </authorList>
    </citation>
    <scope>NUCLEOTIDE SEQUENCE [LARGE SCALE GENOMIC DNA]</scope>
    <source>
        <strain evidence="1 2">LMG25392</strain>
    </source>
</reference>
<dbReference type="RefSeq" id="WP_272859687.1">
    <property type="nucleotide sequence ID" value="NZ_CP067134.1"/>
</dbReference>
<name>A0ABY7SXH4_9RHOB</name>
<gene>
    <name evidence="1" type="ORF">JHW45_04090</name>
</gene>
<keyword evidence="2" id="KW-1185">Reference proteome</keyword>
<evidence type="ECO:0000313" key="1">
    <source>
        <dbReference type="EMBL" id="WCR11578.1"/>
    </source>
</evidence>